<evidence type="ECO:0008006" key="4">
    <source>
        <dbReference type="Google" id="ProtNLM"/>
    </source>
</evidence>
<keyword evidence="1" id="KW-0472">Membrane</keyword>
<name>A0ABP7XH66_9ACTN</name>
<dbReference type="EMBL" id="BAAAZH010000012">
    <property type="protein sequence ID" value="GAA4115863.1"/>
    <property type="molecule type" value="Genomic_DNA"/>
</dbReference>
<organism evidence="2 3">
    <name type="scientific">Nocardioides fonticola</name>
    <dbReference type="NCBI Taxonomy" id="450363"/>
    <lineage>
        <taxon>Bacteria</taxon>
        <taxon>Bacillati</taxon>
        <taxon>Actinomycetota</taxon>
        <taxon>Actinomycetes</taxon>
        <taxon>Propionibacteriales</taxon>
        <taxon>Nocardioidaceae</taxon>
        <taxon>Nocardioides</taxon>
    </lineage>
</organism>
<feature type="transmembrane region" description="Helical" evidence="1">
    <location>
        <begin position="15"/>
        <end position="34"/>
    </location>
</feature>
<reference evidence="3" key="1">
    <citation type="journal article" date="2019" name="Int. J. Syst. Evol. Microbiol.">
        <title>The Global Catalogue of Microorganisms (GCM) 10K type strain sequencing project: providing services to taxonomists for standard genome sequencing and annotation.</title>
        <authorList>
            <consortium name="The Broad Institute Genomics Platform"/>
            <consortium name="The Broad Institute Genome Sequencing Center for Infectious Disease"/>
            <person name="Wu L."/>
            <person name="Ma J."/>
        </authorList>
    </citation>
    <scope>NUCLEOTIDE SEQUENCE [LARGE SCALE GENOMIC DNA]</scope>
    <source>
        <strain evidence="3">JCM 16703</strain>
    </source>
</reference>
<dbReference type="Proteomes" id="UP001501495">
    <property type="component" value="Unassembled WGS sequence"/>
</dbReference>
<evidence type="ECO:0000313" key="2">
    <source>
        <dbReference type="EMBL" id="GAA4115863.1"/>
    </source>
</evidence>
<protein>
    <recommendedName>
        <fullName evidence="4">SPW repeat-containing protein</fullName>
    </recommendedName>
</protein>
<keyword evidence="1" id="KW-0812">Transmembrane</keyword>
<sequence>MSAPEERSARFDEVALIRGASAGFTVLLFGELLAPLASQINGSLGLFWLSMVGAAGFVTAGSRIGTATSPWLQGAVAALLAMLLTVPLRLLVGVDSAAGWYRIGVSAAFSIIVGALAGRGAGLARRRSSST</sequence>
<comment type="caution">
    <text evidence="2">The sequence shown here is derived from an EMBL/GenBank/DDBJ whole genome shotgun (WGS) entry which is preliminary data.</text>
</comment>
<evidence type="ECO:0000313" key="3">
    <source>
        <dbReference type="Proteomes" id="UP001501495"/>
    </source>
</evidence>
<keyword evidence="3" id="KW-1185">Reference proteome</keyword>
<keyword evidence="1" id="KW-1133">Transmembrane helix</keyword>
<proteinExistence type="predicted"/>
<dbReference type="RefSeq" id="WP_344732696.1">
    <property type="nucleotide sequence ID" value="NZ_BAAAZH010000012.1"/>
</dbReference>
<evidence type="ECO:0000256" key="1">
    <source>
        <dbReference type="SAM" id="Phobius"/>
    </source>
</evidence>
<accession>A0ABP7XH66</accession>
<feature type="transmembrane region" description="Helical" evidence="1">
    <location>
        <begin position="98"/>
        <end position="118"/>
    </location>
</feature>
<feature type="transmembrane region" description="Helical" evidence="1">
    <location>
        <begin position="71"/>
        <end position="92"/>
    </location>
</feature>
<gene>
    <name evidence="2" type="ORF">GCM10022215_15090</name>
</gene>
<feature type="transmembrane region" description="Helical" evidence="1">
    <location>
        <begin position="40"/>
        <end position="59"/>
    </location>
</feature>